<dbReference type="EMBL" id="GBXM01083749">
    <property type="protein sequence ID" value="JAH24828.1"/>
    <property type="molecule type" value="Transcribed_RNA"/>
</dbReference>
<sequence length="39" mass="4758">MLIELKIWQVKQVNQIIFHEEIRGEELKKKLAIRRLTVI</sequence>
<evidence type="ECO:0000313" key="1">
    <source>
        <dbReference type="EMBL" id="JAH24828.1"/>
    </source>
</evidence>
<dbReference type="AlphaFoldDB" id="A0A0E9R932"/>
<reference evidence="1" key="2">
    <citation type="journal article" date="2015" name="Fish Shellfish Immunol.">
        <title>Early steps in the European eel (Anguilla anguilla)-Vibrio vulnificus interaction in the gills: Role of the RtxA13 toxin.</title>
        <authorList>
            <person name="Callol A."/>
            <person name="Pajuelo D."/>
            <person name="Ebbesson L."/>
            <person name="Teles M."/>
            <person name="MacKenzie S."/>
            <person name="Amaro C."/>
        </authorList>
    </citation>
    <scope>NUCLEOTIDE SEQUENCE</scope>
</reference>
<name>A0A0E9R932_ANGAN</name>
<proteinExistence type="predicted"/>
<protein>
    <submittedName>
        <fullName evidence="1">Uncharacterized protein</fullName>
    </submittedName>
</protein>
<accession>A0A0E9R932</accession>
<reference evidence="1" key="1">
    <citation type="submission" date="2014-11" db="EMBL/GenBank/DDBJ databases">
        <authorList>
            <person name="Amaro Gonzalez C."/>
        </authorList>
    </citation>
    <scope>NUCLEOTIDE SEQUENCE</scope>
</reference>
<organism evidence="1">
    <name type="scientific">Anguilla anguilla</name>
    <name type="common">European freshwater eel</name>
    <name type="synonym">Muraena anguilla</name>
    <dbReference type="NCBI Taxonomy" id="7936"/>
    <lineage>
        <taxon>Eukaryota</taxon>
        <taxon>Metazoa</taxon>
        <taxon>Chordata</taxon>
        <taxon>Craniata</taxon>
        <taxon>Vertebrata</taxon>
        <taxon>Euteleostomi</taxon>
        <taxon>Actinopterygii</taxon>
        <taxon>Neopterygii</taxon>
        <taxon>Teleostei</taxon>
        <taxon>Anguilliformes</taxon>
        <taxon>Anguillidae</taxon>
        <taxon>Anguilla</taxon>
    </lineage>
</organism>